<gene>
    <name evidence="16" type="ordered locus">Bathy12g00410</name>
</gene>
<evidence type="ECO:0000256" key="4">
    <source>
        <dbReference type="ARBA" id="ARBA00022617"/>
    </source>
</evidence>
<evidence type="ECO:0000256" key="3">
    <source>
        <dbReference type="ARBA" id="ARBA00022448"/>
    </source>
</evidence>
<evidence type="ECO:0000256" key="1">
    <source>
        <dbReference type="ARBA" id="ARBA00004273"/>
    </source>
</evidence>
<evidence type="ECO:0000256" key="11">
    <source>
        <dbReference type="ARBA" id="ARBA00023004"/>
    </source>
</evidence>
<evidence type="ECO:0000313" key="17">
    <source>
        <dbReference type="Proteomes" id="UP000198341"/>
    </source>
</evidence>
<dbReference type="Gene3D" id="1.20.5.100">
    <property type="entry name" value="Cytochrome c1, transmembrane anchor, C-terminal"/>
    <property type="match status" value="1"/>
</dbReference>
<dbReference type="STRING" id="41875.K8ELD3"/>
<evidence type="ECO:0000256" key="10">
    <source>
        <dbReference type="ARBA" id="ARBA00022989"/>
    </source>
</evidence>
<accession>K8ELD3</accession>
<name>K8ELD3_9CHLO</name>
<keyword evidence="4 14" id="KW-0349">Heme</keyword>
<evidence type="ECO:0000256" key="9">
    <source>
        <dbReference type="ARBA" id="ARBA00022982"/>
    </source>
</evidence>
<keyword evidence="11 14" id="KW-0408">Iron</keyword>
<evidence type="ECO:0000256" key="14">
    <source>
        <dbReference type="PIRSR" id="PIRSR602326-1"/>
    </source>
</evidence>
<comment type="cofactor">
    <cofactor evidence="14">
        <name>heme c</name>
        <dbReference type="ChEBI" id="CHEBI:61717"/>
    </cofactor>
    <text evidence="14">Binds 1 heme c group covalently per subunit.</text>
</comment>
<evidence type="ECO:0000256" key="2">
    <source>
        <dbReference type="ARBA" id="ARBA00006488"/>
    </source>
</evidence>
<dbReference type="GO" id="GO:0006122">
    <property type="term" value="P:mitochondrial electron transport, ubiquinol to cytochrome c"/>
    <property type="evidence" value="ECO:0007669"/>
    <property type="project" value="TreeGrafter"/>
</dbReference>
<dbReference type="EMBL" id="FO082267">
    <property type="protein sequence ID" value="CCO19032.1"/>
    <property type="molecule type" value="Genomic_DNA"/>
</dbReference>
<keyword evidence="6" id="KW-0812">Transmembrane</keyword>
<evidence type="ECO:0000256" key="12">
    <source>
        <dbReference type="ARBA" id="ARBA00023128"/>
    </source>
</evidence>
<feature type="binding site" description="covalent" evidence="14">
    <location>
        <position position="249"/>
    </location>
    <ligand>
        <name>heme c</name>
        <dbReference type="ChEBI" id="CHEBI:61717"/>
    </ligand>
</feature>
<evidence type="ECO:0000256" key="13">
    <source>
        <dbReference type="ARBA" id="ARBA00023136"/>
    </source>
</evidence>
<dbReference type="OrthoDB" id="5925at2759"/>
<dbReference type="AlphaFoldDB" id="K8ELD3"/>
<keyword evidence="8" id="KW-0999">Mitochondrion inner membrane</keyword>
<dbReference type="PANTHER" id="PTHR10266:SF3">
    <property type="entry name" value="CYTOCHROME C1, HEME PROTEIN, MITOCHONDRIAL"/>
    <property type="match status" value="1"/>
</dbReference>
<dbReference type="Gene3D" id="1.10.760.10">
    <property type="entry name" value="Cytochrome c-like domain"/>
    <property type="match status" value="1"/>
</dbReference>
<dbReference type="InterPro" id="IPR036909">
    <property type="entry name" value="Cyt_c-like_dom_sf"/>
</dbReference>
<comment type="similarity">
    <text evidence="2">Belongs to the cytochrome c family.</text>
</comment>
<dbReference type="KEGG" id="bpg:Bathy12g00410"/>
<feature type="binding site" description="covalent" evidence="14">
    <location>
        <position position="129"/>
    </location>
    <ligand>
        <name>heme c</name>
        <dbReference type="ChEBI" id="CHEBI:61717"/>
    </ligand>
</feature>
<reference evidence="16 17" key="1">
    <citation type="submission" date="2011-10" db="EMBL/GenBank/DDBJ databases">
        <authorList>
            <person name="Genoscope - CEA"/>
        </authorList>
    </citation>
    <scope>NUCLEOTIDE SEQUENCE [LARGE SCALE GENOMIC DNA]</scope>
    <source>
        <strain evidence="16 17">RCC 1105</strain>
    </source>
</reference>
<dbReference type="GO" id="GO:0020037">
    <property type="term" value="F:heme binding"/>
    <property type="evidence" value="ECO:0007669"/>
    <property type="project" value="InterPro"/>
</dbReference>
<organism evidence="16 17">
    <name type="scientific">Bathycoccus prasinos</name>
    <dbReference type="NCBI Taxonomy" id="41875"/>
    <lineage>
        <taxon>Eukaryota</taxon>
        <taxon>Viridiplantae</taxon>
        <taxon>Chlorophyta</taxon>
        <taxon>Mamiellophyceae</taxon>
        <taxon>Mamiellales</taxon>
        <taxon>Bathycoccaceae</taxon>
        <taxon>Bathycoccus</taxon>
    </lineage>
</organism>
<dbReference type="Pfam" id="PF02167">
    <property type="entry name" value="Cytochrom_C1"/>
    <property type="match status" value="1"/>
</dbReference>
<feature type="binding site" description="covalent" evidence="14">
    <location>
        <position position="130"/>
    </location>
    <ligand>
        <name>heme c</name>
        <dbReference type="ChEBI" id="CHEBI:61717"/>
    </ligand>
</feature>
<keyword evidence="17" id="KW-1185">Reference proteome</keyword>
<dbReference type="InterPro" id="IPR002326">
    <property type="entry name" value="Cyt_c1"/>
</dbReference>
<keyword evidence="9" id="KW-0249">Electron transport</keyword>
<evidence type="ECO:0000259" key="15">
    <source>
        <dbReference type="PROSITE" id="PS51007"/>
    </source>
</evidence>
<dbReference type="GO" id="GO:0046872">
    <property type="term" value="F:metal ion binding"/>
    <property type="evidence" value="ECO:0007669"/>
    <property type="project" value="UniProtKB-KW"/>
</dbReference>
<dbReference type="GO" id="GO:0009055">
    <property type="term" value="F:electron transfer activity"/>
    <property type="evidence" value="ECO:0007669"/>
    <property type="project" value="InterPro"/>
</dbReference>
<keyword evidence="12" id="KW-0496">Mitochondrion</keyword>
<dbReference type="FunFam" id="1.10.760.10:FF:000002">
    <property type="entry name" value="Cytochrome c1, heme protein"/>
    <property type="match status" value="1"/>
</dbReference>
<keyword evidence="13" id="KW-0472">Membrane</keyword>
<dbReference type="PROSITE" id="PS51007">
    <property type="entry name" value="CYTC"/>
    <property type="match status" value="1"/>
</dbReference>
<evidence type="ECO:0000256" key="7">
    <source>
        <dbReference type="ARBA" id="ARBA00022723"/>
    </source>
</evidence>
<evidence type="ECO:0000256" key="6">
    <source>
        <dbReference type="ARBA" id="ARBA00022692"/>
    </source>
</evidence>
<dbReference type="Proteomes" id="UP000198341">
    <property type="component" value="Chromosome 12"/>
</dbReference>
<feature type="domain" description="Cytochrome c" evidence="15">
    <location>
        <begin position="113"/>
        <end position="220"/>
    </location>
</feature>
<evidence type="ECO:0000256" key="5">
    <source>
        <dbReference type="ARBA" id="ARBA00022660"/>
    </source>
</evidence>
<dbReference type="eggNOG" id="KOG3052">
    <property type="taxonomic scope" value="Eukaryota"/>
</dbReference>
<keyword evidence="3" id="KW-0813">Transport</keyword>
<evidence type="ECO:0000256" key="8">
    <source>
        <dbReference type="ARBA" id="ARBA00022792"/>
    </source>
</evidence>
<dbReference type="InterPro" id="IPR009056">
    <property type="entry name" value="Cyt_c-like_dom"/>
</dbReference>
<keyword evidence="7 14" id="KW-0479">Metal-binding</keyword>
<comment type="subcellular location">
    <subcellularLocation>
        <location evidence="1">Mitochondrion inner membrane</location>
    </subcellularLocation>
</comment>
<feature type="binding site" description="covalent" evidence="14">
    <location>
        <position position="126"/>
    </location>
    <ligand>
        <name>heme c</name>
        <dbReference type="ChEBI" id="CHEBI:61717"/>
    </ligand>
</feature>
<dbReference type="RefSeq" id="XP_007509917.1">
    <property type="nucleotide sequence ID" value="XM_007509855.1"/>
</dbReference>
<evidence type="ECO:0000313" key="16">
    <source>
        <dbReference type="EMBL" id="CCO19032.1"/>
    </source>
</evidence>
<sequence length="330" mass="35814">MLSRAAKRAVLAARSCVLAAESSTSSLSSSSASISFFNRTIKTGASSTSSSSSQASSSNTNRGYAAGAALGSALSVAAVSTTFVASADEAEHGLHLPQYSWPHDGLFDAYDHASIRRGHQVYQQVCAACHSLNQICYRNLVDVAYTEQEVKTMAEEIEITDGPDDTGEMFERPGKLSDRLPSPYANEEGARYANNGAYPPDLSLITKARHDGINYVFALLLGYRDAPAGIEIRDGLYYNPYFPGGAIAMPKMLVDGGVEYDDGTIATETQMAKDVTTFLAWAAEPEHDDRKLMGAKWMFAMALLTVTAVYQKRYIWSQLKSRRVIVDAVR</sequence>
<dbReference type="InterPro" id="IPR021157">
    <property type="entry name" value="Cyt_c1_TM_anchor_C"/>
</dbReference>
<dbReference type="PRINTS" id="PR00603">
    <property type="entry name" value="CYTOCHROMEC1"/>
</dbReference>
<dbReference type="SUPFAM" id="SSF46626">
    <property type="entry name" value="Cytochrome c"/>
    <property type="match status" value="1"/>
</dbReference>
<proteinExistence type="inferred from homology"/>
<dbReference type="GO" id="GO:0005743">
    <property type="term" value="C:mitochondrial inner membrane"/>
    <property type="evidence" value="ECO:0007669"/>
    <property type="project" value="UniProtKB-SubCell"/>
</dbReference>
<protein>
    <recommendedName>
        <fullName evidence="15">Cytochrome c domain-containing protein</fullName>
    </recommendedName>
</protein>
<dbReference type="GeneID" id="19012680"/>
<keyword evidence="5" id="KW-0679">Respiratory chain</keyword>
<dbReference type="SUPFAM" id="SSF81496">
    <property type="entry name" value="Cytochrome c1 subunit of cytochrome bc1 complex (Ubiquinol-cytochrome c reductase), transmembrane anchor"/>
    <property type="match status" value="1"/>
</dbReference>
<keyword evidence="10" id="KW-1133">Transmembrane helix</keyword>
<dbReference type="PANTHER" id="PTHR10266">
    <property type="entry name" value="CYTOCHROME C1"/>
    <property type="match status" value="1"/>
</dbReference>